<dbReference type="PANTHER" id="PTHR43070">
    <property type="match status" value="1"/>
</dbReference>
<dbReference type="InterPro" id="IPR005106">
    <property type="entry name" value="Asp/hSer_DH_NAD-bd"/>
</dbReference>
<feature type="binding site" evidence="15">
    <location>
        <position position="119"/>
    </location>
    <ligand>
        <name>NADPH</name>
        <dbReference type="ChEBI" id="CHEBI:57783"/>
    </ligand>
</feature>
<sequence length="371" mass="41929">MSVTTINILLFGIGNVGSTLLKQIEESRDFIAKQNGIVFNFPIIANSTVVLFQNADQQQAWETDFKRSSIPYQFQEILDFLKNTQLENLIAVDVTASDVMLGRYLPLVQHGCHLVAANKKPNTVDLNFYSLLRSELVVQRKQFLYETNVGAGLPIIQTLRNLYQAGERITRIQGVFSGSLSYMFNRFSVEPFPFSQILADAERNGYTEPDSRDDLSGTDVARKLLILARELQEPLELDDISIEPIFGETLTRLLHETDYRSNKQALNRYLEERKQQLDPDEVLRFVGVLDLEKRRFEVKLTAVKRLSALGQLRGTDNLIEIYTESYGRNPLVVQGAGAGKEVTARGVLSDLLQIAQLVKQREVVRISEVSG</sequence>
<dbReference type="InterPro" id="IPR036291">
    <property type="entry name" value="NAD(P)-bd_dom_sf"/>
</dbReference>
<feature type="domain" description="Aspartate/homoserine dehydrogenase NAD-binding" evidence="17">
    <location>
        <begin position="12"/>
        <end position="145"/>
    </location>
</feature>
<organism evidence="18 19">
    <name type="scientific">Flavobacterium aurantiibacter</name>
    <dbReference type="NCBI Taxonomy" id="2023067"/>
    <lineage>
        <taxon>Bacteria</taxon>
        <taxon>Pseudomonadati</taxon>
        <taxon>Bacteroidota</taxon>
        <taxon>Flavobacteriia</taxon>
        <taxon>Flavobacteriales</taxon>
        <taxon>Flavobacteriaceae</taxon>
        <taxon>Flavobacterium</taxon>
    </lineage>
</organism>
<evidence type="ECO:0000256" key="9">
    <source>
        <dbReference type="ARBA" id="ARBA00023002"/>
    </source>
</evidence>
<evidence type="ECO:0000256" key="12">
    <source>
        <dbReference type="ARBA" id="ARBA00049031"/>
    </source>
</evidence>
<dbReference type="PANTHER" id="PTHR43070:SF3">
    <property type="entry name" value="HOMOSERINE DEHYDROGENASE"/>
    <property type="match status" value="1"/>
</dbReference>
<comment type="caution">
    <text evidence="18">The sequence shown here is derived from an EMBL/GenBank/DDBJ whole genome shotgun (WGS) entry which is preliminary data.</text>
</comment>
<keyword evidence="8 13" id="KW-0521">NADP</keyword>
<feature type="active site" description="Proton donor" evidence="14">
    <location>
        <position position="223"/>
    </location>
</feature>
<evidence type="ECO:0000256" key="2">
    <source>
        <dbReference type="ARBA" id="ARBA00005056"/>
    </source>
</evidence>
<dbReference type="Pfam" id="PF00742">
    <property type="entry name" value="Homoserine_dh"/>
    <property type="match status" value="1"/>
</dbReference>
<keyword evidence="18" id="KW-0418">Kinase</keyword>
<dbReference type="GO" id="GO:0009086">
    <property type="term" value="P:methionine biosynthetic process"/>
    <property type="evidence" value="ECO:0007669"/>
    <property type="project" value="UniProtKB-KW"/>
</dbReference>
<evidence type="ECO:0000313" key="18">
    <source>
        <dbReference type="EMBL" id="OYQ46013.1"/>
    </source>
</evidence>
<dbReference type="OrthoDB" id="9799110at2"/>
<keyword evidence="19" id="KW-1185">Reference proteome</keyword>
<keyword evidence="7 13" id="KW-0791">Threonine biosynthesis</keyword>
<evidence type="ECO:0000256" key="13">
    <source>
        <dbReference type="PIRNR" id="PIRNR036497"/>
    </source>
</evidence>
<gene>
    <name evidence="18" type="ORF">CHX27_05250</name>
</gene>
<evidence type="ECO:0000256" key="1">
    <source>
        <dbReference type="ARBA" id="ARBA00001920"/>
    </source>
</evidence>
<comment type="catalytic activity">
    <reaction evidence="12">
        <text>L-homoserine + NAD(+) = L-aspartate 4-semialdehyde + NADH + H(+)</text>
        <dbReference type="Rhea" id="RHEA:15757"/>
        <dbReference type="ChEBI" id="CHEBI:15378"/>
        <dbReference type="ChEBI" id="CHEBI:57476"/>
        <dbReference type="ChEBI" id="CHEBI:57540"/>
        <dbReference type="ChEBI" id="CHEBI:57945"/>
        <dbReference type="ChEBI" id="CHEBI:537519"/>
        <dbReference type="EC" id="1.1.1.3"/>
    </reaction>
    <physiologicalReaction direction="right-to-left" evidence="12">
        <dbReference type="Rhea" id="RHEA:15759"/>
    </physiologicalReaction>
</comment>
<dbReference type="GO" id="GO:0016301">
    <property type="term" value="F:kinase activity"/>
    <property type="evidence" value="ECO:0007669"/>
    <property type="project" value="UniProtKB-KW"/>
</dbReference>
<evidence type="ECO:0000256" key="8">
    <source>
        <dbReference type="ARBA" id="ARBA00022857"/>
    </source>
</evidence>
<evidence type="ECO:0000256" key="4">
    <source>
        <dbReference type="ARBA" id="ARBA00006753"/>
    </source>
</evidence>
<dbReference type="EC" id="1.1.1.3" evidence="5 13"/>
<dbReference type="SUPFAM" id="SSF51735">
    <property type="entry name" value="NAD(P)-binding Rossmann-fold domains"/>
    <property type="match status" value="1"/>
</dbReference>
<dbReference type="Pfam" id="PF03447">
    <property type="entry name" value="NAD_binding_3"/>
    <property type="match status" value="1"/>
</dbReference>
<keyword evidence="9 13" id="KW-0560">Oxidoreductase</keyword>
<dbReference type="InterPro" id="IPR011147">
    <property type="entry name" value="Bifunc_Aspkin/hSer_DH"/>
</dbReference>
<dbReference type="GO" id="GO:0009089">
    <property type="term" value="P:lysine biosynthetic process via diaminopimelate"/>
    <property type="evidence" value="ECO:0007669"/>
    <property type="project" value="UniProtKB-ARBA"/>
</dbReference>
<dbReference type="GO" id="GO:0050661">
    <property type="term" value="F:NADP binding"/>
    <property type="evidence" value="ECO:0007669"/>
    <property type="project" value="InterPro"/>
</dbReference>
<proteinExistence type="inferred from homology"/>
<evidence type="ECO:0000256" key="3">
    <source>
        <dbReference type="ARBA" id="ARBA00005062"/>
    </source>
</evidence>
<evidence type="ECO:0000256" key="7">
    <source>
        <dbReference type="ARBA" id="ARBA00022697"/>
    </source>
</evidence>
<dbReference type="UniPathway" id="UPA00051">
    <property type="reaction ID" value="UER00465"/>
</dbReference>
<dbReference type="EMBL" id="NOXX01000173">
    <property type="protein sequence ID" value="OYQ46013.1"/>
    <property type="molecule type" value="Genomic_DNA"/>
</dbReference>
<evidence type="ECO:0000256" key="10">
    <source>
        <dbReference type="ARBA" id="ARBA00023167"/>
    </source>
</evidence>
<feature type="binding site" evidence="15">
    <location>
        <begin position="12"/>
        <end position="17"/>
    </location>
    <ligand>
        <name>NADP(+)</name>
        <dbReference type="ChEBI" id="CHEBI:58349"/>
    </ligand>
</feature>
<feature type="binding site" evidence="15">
    <location>
        <position position="208"/>
    </location>
    <ligand>
        <name>L-homoserine</name>
        <dbReference type="ChEBI" id="CHEBI:57476"/>
    </ligand>
</feature>
<dbReference type="FunFam" id="3.30.360.10:FF:000006">
    <property type="entry name" value="Bifunctional aspartokinase/homoserine dehydrogenase"/>
    <property type="match status" value="1"/>
</dbReference>
<keyword evidence="18" id="KW-0808">Transferase</keyword>
<dbReference type="RefSeq" id="WP_094485713.1">
    <property type="nucleotide sequence ID" value="NZ_NOXX01000173.1"/>
</dbReference>
<dbReference type="UniPathway" id="UPA00050">
    <property type="reaction ID" value="UER00063"/>
</dbReference>
<comment type="pathway">
    <text evidence="2">Amino-acid biosynthesis; L-threonine biosynthesis; L-threonine from L-aspartate: step 3/5.</text>
</comment>
<evidence type="ECO:0000256" key="14">
    <source>
        <dbReference type="PIRSR" id="PIRSR036497-1"/>
    </source>
</evidence>
<evidence type="ECO:0000259" key="16">
    <source>
        <dbReference type="Pfam" id="PF00742"/>
    </source>
</evidence>
<comment type="similarity">
    <text evidence="4 13">Belongs to the homoserine dehydrogenase family.</text>
</comment>
<evidence type="ECO:0000256" key="5">
    <source>
        <dbReference type="ARBA" id="ARBA00013213"/>
    </source>
</evidence>
<evidence type="ECO:0000256" key="11">
    <source>
        <dbReference type="ARBA" id="ARBA00048841"/>
    </source>
</evidence>
<feature type="domain" description="Homoserine dehydrogenase catalytic" evidence="16">
    <location>
        <begin position="154"/>
        <end position="352"/>
    </location>
</feature>
<dbReference type="Proteomes" id="UP000216035">
    <property type="component" value="Unassembled WGS sequence"/>
</dbReference>
<dbReference type="InterPro" id="IPR001342">
    <property type="entry name" value="HDH_cat"/>
</dbReference>
<evidence type="ECO:0000256" key="6">
    <source>
        <dbReference type="ARBA" id="ARBA00022605"/>
    </source>
</evidence>
<feature type="binding site" evidence="15">
    <location>
        <position position="95"/>
    </location>
    <ligand>
        <name>NADPH</name>
        <dbReference type="ChEBI" id="CHEBI:57783"/>
    </ligand>
</feature>
<evidence type="ECO:0000256" key="15">
    <source>
        <dbReference type="PIRSR" id="PIRSR036497-2"/>
    </source>
</evidence>
<comment type="cofactor">
    <cofactor evidence="1">
        <name>a metal cation</name>
        <dbReference type="ChEBI" id="CHEBI:25213"/>
    </cofactor>
</comment>
<dbReference type="Gene3D" id="3.30.360.10">
    <property type="entry name" value="Dihydrodipicolinate Reductase, domain 2"/>
    <property type="match status" value="1"/>
</dbReference>
<keyword evidence="6 13" id="KW-0028">Amino-acid biosynthesis</keyword>
<dbReference type="GO" id="GO:0009090">
    <property type="term" value="P:homoserine biosynthetic process"/>
    <property type="evidence" value="ECO:0007669"/>
    <property type="project" value="UniProtKB-ARBA"/>
</dbReference>
<dbReference type="PIRSF" id="PIRSF036497">
    <property type="entry name" value="HDH_short"/>
    <property type="match status" value="1"/>
</dbReference>
<protein>
    <recommendedName>
        <fullName evidence="5 13">Homoserine dehydrogenase</fullName>
        <shortName evidence="13">HDH</shortName>
        <ecNumber evidence="5 13">1.1.1.3</ecNumber>
    </recommendedName>
</protein>
<evidence type="ECO:0000313" key="19">
    <source>
        <dbReference type="Proteomes" id="UP000216035"/>
    </source>
</evidence>
<dbReference type="SUPFAM" id="SSF55347">
    <property type="entry name" value="Glyceraldehyde-3-phosphate dehydrogenase-like, C-terminal domain"/>
    <property type="match status" value="1"/>
</dbReference>
<reference evidence="18 19" key="1">
    <citation type="submission" date="2017-07" db="EMBL/GenBank/DDBJ databases">
        <title>Flavobacterium cyanobacteriorum sp. nov., isolated from cyanobacterial aggregates in a eutrophic lake.</title>
        <authorList>
            <person name="Cai H."/>
        </authorList>
    </citation>
    <scope>NUCLEOTIDE SEQUENCE [LARGE SCALE GENOMIC DNA]</scope>
    <source>
        <strain evidence="18 19">TH167</strain>
    </source>
</reference>
<dbReference type="GO" id="GO:0004412">
    <property type="term" value="F:homoserine dehydrogenase activity"/>
    <property type="evidence" value="ECO:0007669"/>
    <property type="project" value="UniProtKB-EC"/>
</dbReference>
<dbReference type="AlphaFoldDB" id="A0A255ZWZ4"/>
<dbReference type="InterPro" id="IPR022697">
    <property type="entry name" value="HDH_short"/>
</dbReference>
<dbReference type="Gene3D" id="3.40.50.720">
    <property type="entry name" value="NAD(P)-binding Rossmann-like Domain"/>
    <property type="match status" value="1"/>
</dbReference>
<name>A0A255ZWZ4_9FLAO</name>
<comment type="pathway">
    <text evidence="3">Amino-acid biosynthesis; L-methionine biosynthesis via de novo pathway; L-homoserine from L-aspartate: step 3/3.</text>
</comment>
<keyword evidence="10 13" id="KW-0486">Methionine biosynthesis</keyword>
<dbReference type="GO" id="GO:0009088">
    <property type="term" value="P:threonine biosynthetic process"/>
    <property type="evidence" value="ECO:0007669"/>
    <property type="project" value="UniProtKB-UniPathway"/>
</dbReference>
<accession>A0A255ZWZ4</accession>
<comment type="catalytic activity">
    <reaction evidence="11">
        <text>L-homoserine + NADP(+) = L-aspartate 4-semialdehyde + NADPH + H(+)</text>
        <dbReference type="Rhea" id="RHEA:15761"/>
        <dbReference type="ChEBI" id="CHEBI:15378"/>
        <dbReference type="ChEBI" id="CHEBI:57476"/>
        <dbReference type="ChEBI" id="CHEBI:57783"/>
        <dbReference type="ChEBI" id="CHEBI:58349"/>
        <dbReference type="ChEBI" id="CHEBI:537519"/>
        <dbReference type="EC" id="1.1.1.3"/>
    </reaction>
    <physiologicalReaction direction="right-to-left" evidence="11">
        <dbReference type="Rhea" id="RHEA:15763"/>
    </physiologicalReaction>
</comment>
<evidence type="ECO:0000259" key="17">
    <source>
        <dbReference type="Pfam" id="PF03447"/>
    </source>
</evidence>